<dbReference type="EMBL" id="CABFNO020001538">
    <property type="protein sequence ID" value="CAG9996104.1"/>
    <property type="molecule type" value="Genomic_DNA"/>
</dbReference>
<dbReference type="Proteomes" id="UP000754883">
    <property type="component" value="Unassembled WGS sequence"/>
</dbReference>
<evidence type="ECO:0000256" key="1">
    <source>
        <dbReference type="SAM" id="MobiDB-lite"/>
    </source>
</evidence>
<feature type="region of interest" description="Disordered" evidence="1">
    <location>
        <begin position="1"/>
        <end position="44"/>
    </location>
</feature>
<proteinExistence type="predicted"/>
<dbReference type="NCBIfam" id="TIGR01571">
    <property type="entry name" value="A_thal_Cys_rich"/>
    <property type="match status" value="1"/>
</dbReference>
<dbReference type="Pfam" id="PF04749">
    <property type="entry name" value="PLAC8"/>
    <property type="match status" value="1"/>
</dbReference>
<name>A0A9N9UMF8_9HYPO</name>
<comment type="caution">
    <text evidence="2">The sequence shown here is derived from an EMBL/GenBank/DDBJ whole genome shotgun (WGS) entry which is preliminary data.</text>
</comment>
<accession>A0A9N9UMF8</accession>
<dbReference type="PANTHER" id="PTHR15907">
    <property type="entry name" value="DUF614 FAMILY PROTEIN-RELATED"/>
    <property type="match status" value="1"/>
</dbReference>
<gene>
    <name evidence="2" type="ORF">CBYS24578_00014346</name>
</gene>
<protein>
    <submittedName>
        <fullName evidence="2">Uncharacterized protein</fullName>
    </submittedName>
</protein>
<evidence type="ECO:0000313" key="3">
    <source>
        <dbReference type="Proteomes" id="UP000754883"/>
    </source>
</evidence>
<reference evidence="2" key="1">
    <citation type="submission" date="2021-10" db="EMBL/GenBank/DDBJ databases">
        <authorList>
            <person name="Piombo E."/>
        </authorList>
    </citation>
    <scope>NUCLEOTIDE SEQUENCE</scope>
</reference>
<dbReference type="OrthoDB" id="1045822at2759"/>
<keyword evidence="3" id="KW-1185">Reference proteome</keyword>
<sequence length="181" mass="19513">MSSPKSDGQSYPESSSLPPYPNAQPNIHPHHYSEQGQAMNPDAGEIRGGDWESGLCDCSPCGSCCLGSFAPCLPYDPVVGRTASRLQDPTSQSPDMCNGDCMIHAGLSLLFGSGWIYTMIKRGDIRQRFGIPGSGFGDCCTAFWCQCCQIIQADNEVKARLAPMVDRNGYKQVGGMVAHQK</sequence>
<organism evidence="2 3">
    <name type="scientific">Clonostachys byssicola</name>
    <dbReference type="NCBI Taxonomy" id="160290"/>
    <lineage>
        <taxon>Eukaryota</taxon>
        <taxon>Fungi</taxon>
        <taxon>Dikarya</taxon>
        <taxon>Ascomycota</taxon>
        <taxon>Pezizomycotina</taxon>
        <taxon>Sordariomycetes</taxon>
        <taxon>Hypocreomycetidae</taxon>
        <taxon>Hypocreales</taxon>
        <taxon>Bionectriaceae</taxon>
        <taxon>Clonostachys</taxon>
    </lineage>
</organism>
<evidence type="ECO:0000313" key="2">
    <source>
        <dbReference type="EMBL" id="CAG9996104.1"/>
    </source>
</evidence>
<dbReference type="InterPro" id="IPR006461">
    <property type="entry name" value="PLAC_motif_containing"/>
</dbReference>
<dbReference type="AlphaFoldDB" id="A0A9N9UMF8"/>